<dbReference type="OrthoDB" id="5427833at2759"/>
<organism evidence="3 4">
    <name type="scientific">Pseudocercospora eumusae</name>
    <dbReference type="NCBI Taxonomy" id="321146"/>
    <lineage>
        <taxon>Eukaryota</taxon>
        <taxon>Fungi</taxon>
        <taxon>Dikarya</taxon>
        <taxon>Ascomycota</taxon>
        <taxon>Pezizomycotina</taxon>
        <taxon>Dothideomycetes</taxon>
        <taxon>Dothideomycetidae</taxon>
        <taxon>Mycosphaerellales</taxon>
        <taxon>Mycosphaerellaceae</taxon>
        <taxon>Pseudocercospora</taxon>
    </lineage>
</organism>
<protein>
    <recommendedName>
        <fullName evidence="5">Extracellular membrane protein CFEM domain-containing protein</fullName>
    </recommendedName>
</protein>
<sequence>MRSSWSTVTLLALPATTLAVSLSDFTPRVSNLPPKCKLVYTQTVDGCSSTDFGQAGCSEACVEGLQAIAADVKSACANKDITGQNIIVAYLAGSGPSSLCPNADAILGGSGSSSSDSDSSTSTPNTSASSPSSTSSSTSSMPSSGKASASSTTASSTETVSSLATAPASTTGLLVETSSTPSSGSASSTSSASSSSQSNDGQSGGGSPFDTPSNSAALPSSPITAIIAAAMMLSMLVR</sequence>
<gene>
    <name evidence="3" type="ORF">AC578_11051</name>
</gene>
<feature type="chain" id="PRO_5007806756" description="Extracellular membrane protein CFEM domain-containing protein" evidence="2">
    <location>
        <begin position="20"/>
        <end position="238"/>
    </location>
</feature>
<evidence type="ECO:0000256" key="2">
    <source>
        <dbReference type="SAM" id="SignalP"/>
    </source>
</evidence>
<proteinExistence type="predicted"/>
<dbReference type="EMBL" id="LFZN01000013">
    <property type="protein sequence ID" value="KXT05322.1"/>
    <property type="molecule type" value="Genomic_DNA"/>
</dbReference>
<feature type="signal peptide" evidence="2">
    <location>
        <begin position="1"/>
        <end position="19"/>
    </location>
</feature>
<reference evidence="3 4" key="1">
    <citation type="submission" date="2015-07" db="EMBL/GenBank/DDBJ databases">
        <title>Comparative genomics of the Sigatoka disease complex on banana suggests a link between parallel evolutionary changes in Pseudocercospora fijiensis and Pseudocercospora eumusae and increased virulence on the banana host.</title>
        <authorList>
            <person name="Chang T.-C."/>
            <person name="Salvucci A."/>
            <person name="Crous P.W."/>
            <person name="Stergiopoulos I."/>
        </authorList>
    </citation>
    <scope>NUCLEOTIDE SEQUENCE [LARGE SCALE GENOMIC DNA]</scope>
    <source>
        <strain evidence="3 4">CBS 114824</strain>
    </source>
</reference>
<evidence type="ECO:0008006" key="5">
    <source>
        <dbReference type="Google" id="ProtNLM"/>
    </source>
</evidence>
<dbReference type="STRING" id="321146.A0A139HSI1"/>
<evidence type="ECO:0000313" key="3">
    <source>
        <dbReference type="EMBL" id="KXT05322.1"/>
    </source>
</evidence>
<feature type="compositionally biased region" description="Low complexity" evidence="1">
    <location>
        <begin position="178"/>
        <end position="201"/>
    </location>
</feature>
<feature type="region of interest" description="Disordered" evidence="1">
    <location>
        <begin position="109"/>
        <end position="219"/>
    </location>
</feature>
<keyword evidence="4" id="KW-1185">Reference proteome</keyword>
<comment type="caution">
    <text evidence="3">The sequence shown here is derived from an EMBL/GenBank/DDBJ whole genome shotgun (WGS) entry which is preliminary data.</text>
</comment>
<dbReference type="Proteomes" id="UP000070133">
    <property type="component" value="Unassembled WGS sequence"/>
</dbReference>
<dbReference type="AlphaFoldDB" id="A0A139HSI1"/>
<name>A0A139HSI1_9PEZI</name>
<accession>A0A139HSI1</accession>
<evidence type="ECO:0000313" key="4">
    <source>
        <dbReference type="Proteomes" id="UP000070133"/>
    </source>
</evidence>
<evidence type="ECO:0000256" key="1">
    <source>
        <dbReference type="SAM" id="MobiDB-lite"/>
    </source>
</evidence>
<feature type="compositionally biased region" description="Low complexity" evidence="1">
    <location>
        <begin position="112"/>
        <end position="166"/>
    </location>
</feature>
<keyword evidence="2" id="KW-0732">Signal</keyword>